<keyword evidence="5 8" id="KW-0812">Transmembrane</keyword>
<evidence type="ECO:0000256" key="4">
    <source>
        <dbReference type="ARBA" id="ARBA00022519"/>
    </source>
</evidence>
<comment type="similarity">
    <text evidence="2">Belongs to the GSP F family.</text>
</comment>
<feature type="transmembrane region" description="Helical" evidence="8">
    <location>
        <begin position="381"/>
        <end position="402"/>
    </location>
</feature>
<sequence>MIRFKYKAINEKGDLFQDEIEAGSSEEVASHLGAKGYTPVNIAEKLPLPDFSQLLDPSQMMLKMRHVKSREIILFFRQLSALFSAGVPLFDSLQALEEQFAKERMYQTIVKLKDDVAAGTSFSGALSKHSAVFSDLIIAMIEAGERAGVMEDVLIKITAFLEKEDQLKQKVRAALRYPIMVITALTIAFTFAIIFIIPKFTSIFGSFKTQLPLPTRILLGINYAFTNFWWLLLIAGIGGYALFKTYSATPLGRRQVDLVLLKLPVVGLLITKVSLARFFSMLSAMISSGVSVVSGLEITARTADNAIVAQTIGKIREQVIAGMTLSDSMKGHHLFPSTSVRMVAIGEKSGTLEGMLKKTADYFNEESDNTVAGLMSLVEPFLIFFLGMFVLLLAMGIFLPMWSMMQLYSQ</sequence>
<dbReference type="PANTHER" id="PTHR30012:SF0">
    <property type="entry name" value="TYPE II SECRETION SYSTEM PROTEIN F-RELATED"/>
    <property type="match status" value="1"/>
</dbReference>
<dbReference type="GO" id="GO:0015628">
    <property type="term" value="P:protein secretion by the type II secretion system"/>
    <property type="evidence" value="ECO:0007669"/>
    <property type="project" value="TreeGrafter"/>
</dbReference>
<evidence type="ECO:0000256" key="5">
    <source>
        <dbReference type="ARBA" id="ARBA00022692"/>
    </source>
</evidence>
<evidence type="ECO:0000259" key="9">
    <source>
        <dbReference type="Pfam" id="PF00482"/>
    </source>
</evidence>
<dbReference type="Proteomes" id="UP000176938">
    <property type="component" value="Unassembled WGS sequence"/>
</dbReference>
<dbReference type="AlphaFoldDB" id="A0A1F4RG77"/>
<evidence type="ECO:0000313" key="11">
    <source>
        <dbReference type="Proteomes" id="UP000176938"/>
    </source>
</evidence>
<feature type="transmembrane region" description="Helical" evidence="8">
    <location>
        <begin position="217"/>
        <end position="243"/>
    </location>
</feature>
<dbReference type="FunFam" id="1.20.81.30:FF:000001">
    <property type="entry name" value="Type II secretion system protein F"/>
    <property type="match status" value="2"/>
</dbReference>
<dbReference type="EMBL" id="METP01000007">
    <property type="protein sequence ID" value="OGC07214.1"/>
    <property type="molecule type" value="Genomic_DNA"/>
</dbReference>
<evidence type="ECO:0000256" key="8">
    <source>
        <dbReference type="SAM" id="Phobius"/>
    </source>
</evidence>
<evidence type="ECO:0000256" key="1">
    <source>
        <dbReference type="ARBA" id="ARBA00004429"/>
    </source>
</evidence>
<accession>A0A1F4RG77</accession>
<keyword evidence="7 8" id="KW-0472">Membrane</keyword>
<evidence type="ECO:0000313" key="10">
    <source>
        <dbReference type="EMBL" id="OGC07214.1"/>
    </source>
</evidence>
<name>A0A1F4RG77_UNCSA</name>
<evidence type="ECO:0000256" key="7">
    <source>
        <dbReference type="ARBA" id="ARBA00023136"/>
    </source>
</evidence>
<reference evidence="10 11" key="1">
    <citation type="journal article" date="2016" name="Nat. Commun.">
        <title>Thousands of microbial genomes shed light on interconnected biogeochemical processes in an aquifer system.</title>
        <authorList>
            <person name="Anantharaman K."/>
            <person name="Brown C.T."/>
            <person name="Hug L.A."/>
            <person name="Sharon I."/>
            <person name="Castelle C.J."/>
            <person name="Probst A.J."/>
            <person name="Thomas B.C."/>
            <person name="Singh A."/>
            <person name="Wilkins M.J."/>
            <person name="Karaoz U."/>
            <person name="Brodie E.L."/>
            <person name="Williams K.H."/>
            <person name="Hubbard S.S."/>
            <person name="Banfield J.F."/>
        </authorList>
    </citation>
    <scope>NUCLEOTIDE SEQUENCE [LARGE SCALE GENOMIC DNA]</scope>
</reference>
<keyword evidence="3" id="KW-1003">Cell membrane</keyword>
<feature type="domain" description="Type II secretion system protein GspF" evidence="9">
    <location>
        <begin position="278"/>
        <end position="400"/>
    </location>
</feature>
<comment type="caution">
    <text evidence="10">The sequence shown here is derived from an EMBL/GenBank/DDBJ whole genome shotgun (WGS) entry which is preliminary data.</text>
</comment>
<evidence type="ECO:0000256" key="2">
    <source>
        <dbReference type="ARBA" id="ARBA00005745"/>
    </source>
</evidence>
<dbReference type="InterPro" id="IPR018076">
    <property type="entry name" value="T2SS_GspF_dom"/>
</dbReference>
<dbReference type="PANTHER" id="PTHR30012">
    <property type="entry name" value="GENERAL SECRETION PATHWAY PROTEIN"/>
    <property type="match status" value="1"/>
</dbReference>
<dbReference type="InterPro" id="IPR042094">
    <property type="entry name" value="T2SS_GspF_sf"/>
</dbReference>
<evidence type="ECO:0000256" key="3">
    <source>
        <dbReference type="ARBA" id="ARBA00022475"/>
    </source>
</evidence>
<dbReference type="PRINTS" id="PR00812">
    <property type="entry name" value="BCTERIALGSPF"/>
</dbReference>
<comment type="subcellular location">
    <subcellularLocation>
        <location evidence="1">Cell inner membrane</location>
        <topology evidence="1">Multi-pass membrane protein</topology>
    </subcellularLocation>
</comment>
<protein>
    <recommendedName>
        <fullName evidence="9">Type II secretion system protein GspF domain-containing protein</fullName>
    </recommendedName>
</protein>
<dbReference type="Pfam" id="PF00482">
    <property type="entry name" value="T2SSF"/>
    <property type="match status" value="2"/>
</dbReference>
<feature type="domain" description="Type II secretion system protein GspF" evidence="9">
    <location>
        <begin position="75"/>
        <end position="198"/>
    </location>
</feature>
<dbReference type="InterPro" id="IPR003004">
    <property type="entry name" value="GspF/PilC"/>
</dbReference>
<keyword evidence="6 8" id="KW-1133">Transmembrane helix</keyword>
<organism evidence="10 11">
    <name type="scientific">candidate division WOR-1 bacterium RIFCSPLOWO2_02_FULL_46_20</name>
    <dbReference type="NCBI Taxonomy" id="1802567"/>
    <lineage>
        <taxon>Bacteria</taxon>
        <taxon>Bacillati</taxon>
        <taxon>Saganbacteria</taxon>
    </lineage>
</organism>
<dbReference type="Gene3D" id="1.20.81.30">
    <property type="entry name" value="Type II secretion system (T2SS), domain F"/>
    <property type="match status" value="2"/>
</dbReference>
<gene>
    <name evidence="10" type="ORF">A3H38_03295</name>
</gene>
<dbReference type="GO" id="GO:0005886">
    <property type="term" value="C:plasma membrane"/>
    <property type="evidence" value="ECO:0007669"/>
    <property type="project" value="UniProtKB-SubCell"/>
</dbReference>
<feature type="transmembrane region" description="Helical" evidence="8">
    <location>
        <begin position="177"/>
        <end position="197"/>
    </location>
</feature>
<proteinExistence type="inferred from homology"/>
<feature type="transmembrane region" description="Helical" evidence="8">
    <location>
        <begin position="263"/>
        <end position="286"/>
    </location>
</feature>
<keyword evidence="4" id="KW-0997">Cell inner membrane</keyword>
<evidence type="ECO:0000256" key="6">
    <source>
        <dbReference type="ARBA" id="ARBA00022989"/>
    </source>
</evidence>